<dbReference type="EMBL" id="BAAALD010000079">
    <property type="protein sequence ID" value="GAA1110540.1"/>
    <property type="molecule type" value="Genomic_DNA"/>
</dbReference>
<evidence type="ECO:0008006" key="4">
    <source>
        <dbReference type="Google" id="ProtNLM"/>
    </source>
</evidence>
<evidence type="ECO:0000313" key="3">
    <source>
        <dbReference type="Proteomes" id="UP001499987"/>
    </source>
</evidence>
<feature type="transmembrane region" description="Helical" evidence="1">
    <location>
        <begin position="103"/>
        <end position="123"/>
    </location>
</feature>
<dbReference type="Proteomes" id="UP001499987">
    <property type="component" value="Unassembled WGS sequence"/>
</dbReference>
<keyword evidence="1" id="KW-1133">Transmembrane helix</keyword>
<gene>
    <name evidence="2" type="ORF">GCM10009663_60020</name>
</gene>
<evidence type="ECO:0000313" key="2">
    <source>
        <dbReference type="EMBL" id="GAA1110540.1"/>
    </source>
</evidence>
<reference evidence="3" key="1">
    <citation type="journal article" date="2019" name="Int. J. Syst. Evol. Microbiol.">
        <title>The Global Catalogue of Microorganisms (GCM) 10K type strain sequencing project: providing services to taxonomists for standard genome sequencing and annotation.</title>
        <authorList>
            <consortium name="The Broad Institute Genomics Platform"/>
            <consortium name="The Broad Institute Genome Sequencing Center for Infectious Disease"/>
            <person name="Wu L."/>
            <person name="Ma J."/>
        </authorList>
    </citation>
    <scope>NUCLEOTIDE SEQUENCE [LARGE SCALE GENOMIC DNA]</scope>
    <source>
        <strain evidence="3">JCM 13002</strain>
    </source>
</reference>
<comment type="caution">
    <text evidence="2">The sequence shown here is derived from an EMBL/GenBank/DDBJ whole genome shotgun (WGS) entry which is preliminary data.</text>
</comment>
<sequence length="138" mass="14183">MTAAARTGRLADRRYGQRRALHTVLVLVAAGLVCSLHLAAQRIGHRAVAACDPDPGILVTARVVGLAGLLAGAAALALCHHLVAAGRLPEAARSRRAAIGLRVLLGLAAVCVAVEVVQLHLAAPHFLSRPPLGPCDLP</sequence>
<dbReference type="RefSeq" id="WP_344626833.1">
    <property type="nucleotide sequence ID" value="NZ_BAAALD010000079.1"/>
</dbReference>
<name>A0ABP4EL37_9ACTN</name>
<feature type="transmembrane region" description="Helical" evidence="1">
    <location>
        <begin position="20"/>
        <end position="39"/>
    </location>
</feature>
<keyword evidence="1" id="KW-0472">Membrane</keyword>
<evidence type="ECO:0000256" key="1">
    <source>
        <dbReference type="SAM" id="Phobius"/>
    </source>
</evidence>
<proteinExistence type="predicted"/>
<feature type="transmembrane region" description="Helical" evidence="1">
    <location>
        <begin position="59"/>
        <end position="83"/>
    </location>
</feature>
<protein>
    <recommendedName>
        <fullName evidence="4">DUF202 domain-containing protein</fullName>
    </recommendedName>
</protein>
<organism evidence="2 3">
    <name type="scientific">Kitasatospora arboriphila</name>
    <dbReference type="NCBI Taxonomy" id="258052"/>
    <lineage>
        <taxon>Bacteria</taxon>
        <taxon>Bacillati</taxon>
        <taxon>Actinomycetota</taxon>
        <taxon>Actinomycetes</taxon>
        <taxon>Kitasatosporales</taxon>
        <taxon>Streptomycetaceae</taxon>
        <taxon>Kitasatospora</taxon>
    </lineage>
</organism>
<keyword evidence="1" id="KW-0812">Transmembrane</keyword>
<accession>A0ABP4EL37</accession>
<keyword evidence="3" id="KW-1185">Reference proteome</keyword>